<organism evidence="2 3">
    <name type="scientific">Methylobacterium terricola</name>
    <dbReference type="NCBI Taxonomy" id="2583531"/>
    <lineage>
        <taxon>Bacteria</taxon>
        <taxon>Pseudomonadati</taxon>
        <taxon>Pseudomonadota</taxon>
        <taxon>Alphaproteobacteria</taxon>
        <taxon>Hyphomicrobiales</taxon>
        <taxon>Methylobacteriaceae</taxon>
        <taxon>Methylobacterium</taxon>
    </lineage>
</organism>
<dbReference type="EMBL" id="VDDA01000002">
    <property type="protein sequence ID" value="TNC14949.1"/>
    <property type="molecule type" value="Genomic_DNA"/>
</dbReference>
<dbReference type="Proteomes" id="UP000305267">
    <property type="component" value="Unassembled WGS sequence"/>
</dbReference>
<protein>
    <recommendedName>
        <fullName evidence="1">DUF6874 domain-containing protein</fullName>
    </recommendedName>
</protein>
<evidence type="ECO:0000313" key="2">
    <source>
        <dbReference type="EMBL" id="TNC14949.1"/>
    </source>
</evidence>
<dbReference type="OrthoDB" id="7279228at2"/>
<dbReference type="AlphaFoldDB" id="A0A5C4LNC5"/>
<dbReference type="InterPro" id="IPR049239">
    <property type="entry name" value="DUF6874"/>
</dbReference>
<evidence type="ECO:0000259" key="1">
    <source>
        <dbReference type="Pfam" id="PF21779"/>
    </source>
</evidence>
<evidence type="ECO:0000313" key="3">
    <source>
        <dbReference type="Proteomes" id="UP000305267"/>
    </source>
</evidence>
<reference evidence="2 3" key="1">
    <citation type="submission" date="2019-06" db="EMBL/GenBank/DDBJ databases">
        <title>Genome of Methylobacterium sp. 17Sr1-39.</title>
        <authorList>
            <person name="Seo T."/>
        </authorList>
    </citation>
    <scope>NUCLEOTIDE SEQUENCE [LARGE SCALE GENOMIC DNA]</scope>
    <source>
        <strain evidence="2 3">17Sr1-39</strain>
    </source>
</reference>
<accession>A0A5C4LNC5</accession>
<comment type="caution">
    <text evidence="2">The sequence shown here is derived from an EMBL/GenBank/DDBJ whole genome shotgun (WGS) entry which is preliminary data.</text>
</comment>
<keyword evidence="3" id="KW-1185">Reference proteome</keyword>
<gene>
    <name evidence="2" type="ORF">FF100_05075</name>
</gene>
<proteinExistence type="predicted"/>
<dbReference type="Pfam" id="PF21779">
    <property type="entry name" value="DUF6874"/>
    <property type="match status" value="1"/>
</dbReference>
<sequence>MVNFKATAKDRAIISRIADRAEADGLISGEVHRLLTEIDLVAVHQNGCSLRLADLLEADDEAFSADVMGILTNVDRRTGKLMTGFVPRFSVLAMADA</sequence>
<feature type="domain" description="DUF6874" evidence="1">
    <location>
        <begin position="10"/>
        <end position="90"/>
    </location>
</feature>
<name>A0A5C4LNC5_9HYPH</name>
<dbReference type="RefSeq" id="WP_139034490.1">
    <property type="nucleotide sequence ID" value="NZ_VDDA01000002.1"/>
</dbReference>